<dbReference type="PIRSF" id="PIRSF001294">
    <property type="entry name" value="K_ATPaseA"/>
    <property type="match status" value="1"/>
</dbReference>
<accession>A0ABT9FLV6</accession>
<evidence type="ECO:0000256" key="2">
    <source>
        <dbReference type="ARBA" id="ARBA00022475"/>
    </source>
</evidence>
<dbReference type="EMBL" id="JAPCKK010000004">
    <property type="protein sequence ID" value="MDP4095570.1"/>
    <property type="molecule type" value="Genomic_DNA"/>
</dbReference>
<organism evidence="10 11">
    <name type="scientific">Paenibacillus zeirhizosphaerae</name>
    <dbReference type="NCBI Taxonomy" id="2987519"/>
    <lineage>
        <taxon>Bacteria</taxon>
        <taxon>Bacillati</taxon>
        <taxon>Bacillota</taxon>
        <taxon>Bacilli</taxon>
        <taxon>Bacillales</taxon>
        <taxon>Paenibacillaceae</taxon>
        <taxon>Paenibacillus</taxon>
    </lineage>
</organism>
<name>A0ABT9FLV6_9BACL</name>
<comment type="function">
    <text evidence="9">Part of the high-affinity ATP-driven potassium transport (or Kdp) system, which catalyzes the hydrolysis of ATP coupled with the electrogenic transport of potassium into the cytoplasm. This subunit binds the extracellular potassium ions and delivers the ions to the membrane domain of KdpB through an intramembrane tunnel.</text>
</comment>
<comment type="caution">
    <text evidence="10">The sequence shown here is derived from an EMBL/GenBank/DDBJ whole genome shotgun (WGS) entry which is preliminary data.</text>
</comment>
<feature type="transmembrane region" description="Helical" evidence="9">
    <location>
        <begin position="133"/>
        <end position="155"/>
    </location>
</feature>
<evidence type="ECO:0000256" key="6">
    <source>
        <dbReference type="ARBA" id="ARBA00022989"/>
    </source>
</evidence>
<dbReference type="Proteomes" id="UP001241848">
    <property type="component" value="Unassembled WGS sequence"/>
</dbReference>
<dbReference type="InterPro" id="IPR004623">
    <property type="entry name" value="KdpA"/>
</dbReference>
<protein>
    <recommendedName>
        <fullName evidence="9">Potassium-transporting ATPase potassium-binding subunit</fullName>
    </recommendedName>
    <alternativeName>
        <fullName evidence="9">ATP phosphohydrolase [potassium-transporting] A chain</fullName>
    </alternativeName>
    <alternativeName>
        <fullName evidence="9">Potassium-binding and translocating subunit A</fullName>
    </alternativeName>
    <alternativeName>
        <fullName evidence="9">Potassium-translocating ATPase A chain</fullName>
    </alternativeName>
</protein>
<keyword evidence="7 9" id="KW-0406">Ion transport</keyword>
<evidence type="ECO:0000256" key="3">
    <source>
        <dbReference type="ARBA" id="ARBA00022538"/>
    </source>
</evidence>
<keyword evidence="6 9" id="KW-1133">Transmembrane helix</keyword>
<keyword evidence="1 9" id="KW-0813">Transport</keyword>
<dbReference type="PANTHER" id="PTHR30607:SF2">
    <property type="entry name" value="POTASSIUM-TRANSPORTING ATPASE POTASSIUM-BINDING SUBUNIT"/>
    <property type="match status" value="1"/>
</dbReference>
<evidence type="ECO:0000256" key="4">
    <source>
        <dbReference type="ARBA" id="ARBA00022692"/>
    </source>
</evidence>
<dbReference type="NCBIfam" id="TIGR00680">
    <property type="entry name" value="kdpA"/>
    <property type="match status" value="1"/>
</dbReference>
<dbReference type="PANTHER" id="PTHR30607">
    <property type="entry name" value="POTASSIUM-TRANSPORTING ATPASE A CHAIN"/>
    <property type="match status" value="1"/>
</dbReference>
<keyword evidence="11" id="KW-1185">Reference proteome</keyword>
<feature type="transmembrane region" description="Helical" evidence="9">
    <location>
        <begin position="372"/>
        <end position="396"/>
    </location>
</feature>
<reference evidence="10 11" key="1">
    <citation type="submission" date="2022-10" db="EMBL/GenBank/DDBJ databases">
        <title>Paenibacillus description and whole genome data of maize root bacterial community.</title>
        <authorList>
            <person name="Marton D."/>
            <person name="Farkas M."/>
            <person name="Cserhati M."/>
        </authorList>
    </citation>
    <scope>NUCLEOTIDE SEQUENCE [LARGE SCALE GENOMIC DNA]</scope>
    <source>
        <strain evidence="10 11">P96</strain>
    </source>
</reference>
<dbReference type="Pfam" id="PF03814">
    <property type="entry name" value="KdpA"/>
    <property type="match status" value="1"/>
</dbReference>
<evidence type="ECO:0000313" key="10">
    <source>
        <dbReference type="EMBL" id="MDP4095570.1"/>
    </source>
</evidence>
<feature type="transmembrane region" description="Helical" evidence="9">
    <location>
        <begin position="523"/>
        <end position="548"/>
    </location>
</feature>
<feature type="transmembrane region" description="Helical" evidence="9">
    <location>
        <begin position="416"/>
        <end position="436"/>
    </location>
</feature>
<keyword evidence="4 9" id="KW-0812">Transmembrane</keyword>
<gene>
    <name evidence="9 10" type="primary">kdpA</name>
    <name evidence="10" type="ORF">OIN60_02030</name>
</gene>
<comment type="subunit">
    <text evidence="9">The system is composed of three essential subunits: KdpA, KdpB and KdpC.</text>
</comment>
<evidence type="ECO:0000313" key="11">
    <source>
        <dbReference type="Proteomes" id="UP001241848"/>
    </source>
</evidence>
<evidence type="ECO:0000256" key="1">
    <source>
        <dbReference type="ARBA" id="ARBA00022448"/>
    </source>
</evidence>
<comment type="subcellular location">
    <subcellularLocation>
        <location evidence="9">Cell membrane</location>
        <topology evidence="9">Multi-pass membrane protein</topology>
    </subcellularLocation>
</comment>
<keyword evidence="8 9" id="KW-0472">Membrane</keyword>
<evidence type="ECO:0000256" key="8">
    <source>
        <dbReference type="ARBA" id="ARBA00023136"/>
    </source>
</evidence>
<feature type="transmembrane region" description="Helical" evidence="9">
    <location>
        <begin position="282"/>
        <end position="301"/>
    </location>
</feature>
<proteinExistence type="inferred from homology"/>
<keyword evidence="3 9" id="KW-0633">Potassium transport</keyword>
<sequence>MIMFAVLSIGVTLLLVLLLARPTGLYMARVFNYEPSGLDKWFGWIEKPIFALGGIRRDHQSWKQYALSAVLSNLVMILLVYLIFRVQKFLPLNPSGIENMEPMLAFNTAISFMTNTNLQHYSGESGLSYLSQMIAIVFMMFTGPSTGLAVGIAFIRGLAGKPLGNFFVDLTRSITRIYLPIAFVTAFIFIALGVPQTLDATATAQTIGGAVQEIARGPVGSFLSIKELGNNGGGFFGVNSAHPFENPDGISNALQIVLMLLLVTAFPFTYGKMVGNAKQGRVLFVSMAMLFIVMLGISLSAESAGNPALNALGIQHEQGSMEGKEARFGVAQSSLYSVVTTASETGAVNTMHDTLTPIAGLITLANMMLNTVFGGVGVGFINVLMYAMIGVFLSGLMVGRTPEFLGKKIEGREMKLIAVTMLIQPLLILAPTALALHTNPDTISNPGFHGLTQALYEFTSSAANNGSGFEGLGDNTPFWNITTGIVMYLGRYFSMVTMLAVVGSLAVKKPVPETSGTFRTDNALFAGVFLVTVLIVGALTFFPALVLGPVAEQLTLMP</sequence>
<feature type="transmembrane region" description="Helical" evidence="9">
    <location>
        <begin position="253"/>
        <end position="270"/>
    </location>
</feature>
<dbReference type="RefSeq" id="WP_305753283.1">
    <property type="nucleotide sequence ID" value="NZ_JAPCKK010000004.1"/>
</dbReference>
<comment type="caution">
    <text evidence="9">Lacks conserved residue(s) required for the propagation of feature annotation.</text>
</comment>
<evidence type="ECO:0000256" key="5">
    <source>
        <dbReference type="ARBA" id="ARBA00022958"/>
    </source>
</evidence>
<feature type="transmembrane region" description="Helical" evidence="9">
    <location>
        <begin position="176"/>
        <end position="194"/>
    </location>
</feature>
<feature type="transmembrane region" description="Helical" evidence="9">
    <location>
        <begin position="65"/>
        <end position="84"/>
    </location>
</feature>
<evidence type="ECO:0000256" key="7">
    <source>
        <dbReference type="ARBA" id="ARBA00023065"/>
    </source>
</evidence>
<keyword evidence="2 9" id="KW-1003">Cell membrane</keyword>
<dbReference type="HAMAP" id="MF_00275">
    <property type="entry name" value="KdpA"/>
    <property type="match status" value="1"/>
</dbReference>
<evidence type="ECO:0000256" key="9">
    <source>
        <dbReference type="HAMAP-Rule" id="MF_00275"/>
    </source>
</evidence>
<keyword evidence="5 9" id="KW-0630">Potassium</keyword>
<comment type="similarity">
    <text evidence="9">Belongs to the KdpA family.</text>
</comment>
<feature type="transmembrane region" description="Helical" evidence="9">
    <location>
        <begin position="478"/>
        <end position="502"/>
    </location>
</feature>